<name>A0A4R2LA66_9GAMM</name>
<dbReference type="EMBL" id="SLWY01000010">
    <property type="protein sequence ID" value="TCO81076.1"/>
    <property type="molecule type" value="Genomic_DNA"/>
</dbReference>
<organism evidence="1 2">
    <name type="scientific">Plasticicumulans lactativorans</name>
    <dbReference type="NCBI Taxonomy" id="1133106"/>
    <lineage>
        <taxon>Bacteria</taxon>
        <taxon>Pseudomonadati</taxon>
        <taxon>Pseudomonadota</taxon>
        <taxon>Gammaproteobacteria</taxon>
        <taxon>Candidatus Competibacteraceae</taxon>
        <taxon>Plasticicumulans</taxon>
    </lineage>
</organism>
<accession>A0A4R2LA66</accession>
<evidence type="ECO:0000313" key="1">
    <source>
        <dbReference type="EMBL" id="TCO81076.1"/>
    </source>
</evidence>
<reference evidence="1 2" key="1">
    <citation type="submission" date="2019-03" db="EMBL/GenBank/DDBJ databases">
        <title>Genomic Encyclopedia of Type Strains, Phase IV (KMG-IV): sequencing the most valuable type-strain genomes for metagenomic binning, comparative biology and taxonomic classification.</title>
        <authorList>
            <person name="Goeker M."/>
        </authorList>
    </citation>
    <scope>NUCLEOTIDE SEQUENCE [LARGE SCALE GENOMIC DNA]</scope>
    <source>
        <strain evidence="1 2">DSM 25287</strain>
    </source>
</reference>
<dbReference type="Proteomes" id="UP000295765">
    <property type="component" value="Unassembled WGS sequence"/>
</dbReference>
<gene>
    <name evidence="1" type="ORF">EV699_110101</name>
</gene>
<comment type="caution">
    <text evidence="1">The sequence shown here is derived from an EMBL/GenBank/DDBJ whole genome shotgun (WGS) entry which is preliminary data.</text>
</comment>
<dbReference type="RefSeq" id="WP_165904090.1">
    <property type="nucleotide sequence ID" value="NZ_SLWY01000010.1"/>
</dbReference>
<keyword evidence="2" id="KW-1185">Reference proteome</keyword>
<keyword evidence="1" id="KW-0675">Receptor</keyword>
<evidence type="ECO:0000313" key="2">
    <source>
        <dbReference type="Proteomes" id="UP000295765"/>
    </source>
</evidence>
<proteinExistence type="predicted"/>
<sequence length="175" mass="17751">MADGTGLAVAAHWPLRIQALAALPDAATLGATDAANRTVLRALLALAVGDAGDDGAVPDDPVARVEAKLDAVLDLLAGMLAAAAPLPPAVALVLAADRLEWAAPAGAGPVCVELYPDPRYPRALRLYGIAEPTEAGGGRLPLAGLAAASAEVLTRLVFVLHRRAHGAGRRARASR</sequence>
<dbReference type="AlphaFoldDB" id="A0A4R2LA66"/>
<protein>
    <submittedName>
        <fullName evidence="1">Atypical PilZ domain-containing cyclic di-GMP receptor</fullName>
    </submittedName>
</protein>